<dbReference type="RefSeq" id="WP_093967116.1">
    <property type="nucleotide sequence ID" value="NZ_FXYE01000002.1"/>
</dbReference>
<evidence type="ECO:0000313" key="3">
    <source>
        <dbReference type="EMBL" id="SMX42123.1"/>
    </source>
</evidence>
<dbReference type="CDD" id="cd08896">
    <property type="entry name" value="SRPBCC_CalC_Aha1-like_3"/>
    <property type="match status" value="1"/>
</dbReference>
<dbReference type="Gene3D" id="3.30.530.20">
    <property type="match status" value="1"/>
</dbReference>
<feature type="domain" description="Activator of Hsp90 ATPase homologue 1/2-like C-terminal" evidence="2">
    <location>
        <begin position="12"/>
        <end position="147"/>
    </location>
</feature>
<evidence type="ECO:0000313" key="4">
    <source>
        <dbReference type="Proteomes" id="UP000202922"/>
    </source>
</evidence>
<gene>
    <name evidence="3" type="ORF">COL8621_01891</name>
</gene>
<proteinExistence type="inferred from homology"/>
<evidence type="ECO:0000256" key="1">
    <source>
        <dbReference type="ARBA" id="ARBA00006817"/>
    </source>
</evidence>
<accession>A0A238KH49</accession>
<evidence type="ECO:0000259" key="2">
    <source>
        <dbReference type="Pfam" id="PF08327"/>
    </source>
</evidence>
<dbReference type="Pfam" id="PF08327">
    <property type="entry name" value="AHSA1"/>
    <property type="match status" value="1"/>
</dbReference>
<sequence length="151" mass="16952">MSHTLSITRVLDAPRSAIWRCWTEADLLKQWFCPKPWTVPHAECDARPGGRMNITMAGPDKERIETIGSYLLVTPMTRLIFSDAYGEGFMPRPNSFMTGVVDLSDADDGKTQIIWAARHTSAEDRQAHLDMGFEQGWNAAADQLNELARSL</sequence>
<name>A0A238KH49_9RHOB</name>
<dbReference type="InterPro" id="IPR013538">
    <property type="entry name" value="ASHA1/2-like_C"/>
</dbReference>
<dbReference type="SUPFAM" id="SSF55961">
    <property type="entry name" value="Bet v1-like"/>
    <property type="match status" value="1"/>
</dbReference>
<reference evidence="4" key="1">
    <citation type="submission" date="2017-05" db="EMBL/GenBank/DDBJ databases">
        <authorList>
            <person name="Rodrigo-Torres L."/>
            <person name="Arahal R. D."/>
            <person name="Lucena T."/>
        </authorList>
    </citation>
    <scope>NUCLEOTIDE SEQUENCE [LARGE SCALE GENOMIC DNA]</scope>
    <source>
        <strain evidence="4">CECT 8621</strain>
    </source>
</reference>
<keyword evidence="4" id="KW-1185">Reference proteome</keyword>
<dbReference type="Proteomes" id="UP000202922">
    <property type="component" value="Unassembled WGS sequence"/>
</dbReference>
<organism evidence="3 4">
    <name type="scientific">Actibacterium lipolyticum</name>
    <dbReference type="NCBI Taxonomy" id="1524263"/>
    <lineage>
        <taxon>Bacteria</taxon>
        <taxon>Pseudomonadati</taxon>
        <taxon>Pseudomonadota</taxon>
        <taxon>Alphaproteobacteria</taxon>
        <taxon>Rhodobacterales</taxon>
        <taxon>Roseobacteraceae</taxon>
        <taxon>Actibacterium</taxon>
    </lineage>
</organism>
<comment type="similarity">
    <text evidence="1">Belongs to the AHA1 family.</text>
</comment>
<protein>
    <recommendedName>
        <fullName evidence="2">Activator of Hsp90 ATPase homologue 1/2-like C-terminal domain-containing protein</fullName>
    </recommendedName>
</protein>
<dbReference type="OrthoDB" id="9805228at2"/>
<dbReference type="EMBL" id="FXYE01000002">
    <property type="protein sequence ID" value="SMX42123.1"/>
    <property type="molecule type" value="Genomic_DNA"/>
</dbReference>
<dbReference type="AlphaFoldDB" id="A0A238KH49"/>
<dbReference type="InterPro" id="IPR023393">
    <property type="entry name" value="START-like_dom_sf"/>
</dbReference>